<comment type="caution">
    <text evidence="1">The sequence shown here is derived from an EMBL/GenBank/DDBJ whole genome shotgun (WGS) entry which is preliminary data.</text>
</comment>
<proteinExistence type="predicted"/>
<sequence>MTKLALKRAKDWRQRVQFLTDKILGLKSNEFVVDVFDEKLVQMTPTDFCFLVKGVGKSSWQRALEVYEWLNLCQCWVVSPVFPFVITESEAFCVSVVDAAVICDGNVLDFDYDVNVDEKDFILSQDFFCSSTPDYITPEAPRLPVDDKLKKYHKTSNLYSFHLPLSQTLLPPNFSRHRLLYPIPSPGNRCL</sequence>
<evidence type="ECO:0000313" key="1">
    <source>
        <dbReference type="EMBL" id="KAI3707183.1"/>
    </source>
</evidence>
<organism evidence="1 2">
    <name type="scientific">Arctium lappa</name>
    <name type="common">Greater burdock</name>
    <name type="synonym">Lappa major</name>
    <dbReference type="NCBI Taxonomy" id="4217"/>
    <lineage>
        <taxon>Eukaryota</taxon>
        <taxon>Viridiplantae</taxon>
        <taxon>Streptophyta</taxon>
        <taxon>Embryophyta</taxon>
        <taxon>Tracheophyta</taxon>
        <taxon>Spermatophyta</taxon>
        <taxon>Magnoliopsida</taxon>
        <taxon>eudicotyledons</taxon>
        <taxon>Gunneridae</taxon>
        <taxon>Pentapetalae</taxon>
        <taxon>asterids</taxon>
        <taxon>campanulids</taxon>
        <taxon>Asterales</taxon>
        <taxon>Asteraceae</taxon>
        <taxon>Carduoideae</taxon>
        <taxon>Cardueae</taxon>
        <taxon>Arctiinae</taxon>
        <taxon>Arctium</taxon>
    </lineage>
</organism>
<gene>
    <name evidence="1" type="ORF">L6452_25475</name>
</gene>
<dbReference type="EMBL" id="CM042054">
    <property type="protein sequence ID" value="KAI3707183.1"/>
    <property type="molecule type" value="Genomic_DNA"/>
</dbReference>
<accession>A0ACB9ABK8</accession>
<evidence type="ECO:0000313" key="2">
    <source>
        <dbReference type="Proteomes" id="UP001055879"/>
    </source>
</evidence>
<name>A0ACB9ABK8_ARCLA</name>
<dbReference type="Proteomes" id="UP001055879">
    <property type="component" value="Linkage Group LG08"/>
</dbReference>
<protein>
    <submittedName>
        <fullName evidence="1">Uncharacterized protein</fullName>
    </submittedName>
</protein>
<keyword evidence="2" id="KW-1185">Reference proteome</keyword>
<reference evidence="2" key="1">
    <citation type="journal article" date="2022" name="Mol. Ecol. Resour.">
        <title>The genomes of chicory, endive, great burdock and yacon provide insights into Asteraceae palaeo-polyploidization history and plant inulin production.</title>
        <authorList>
            <person name="Fan W."/>
            <person name="Wang S."/>
            <person name="Wang H."/>
            <person name="Wang A."/>
            <person name="Jiang F."/>
            <person name="Liu H."/>
            <person name="Zhao H."/>
            <person name="Xu D."/>
            <person name="Zhang Y."/>
        </authorList>
    </citation>
    <scope>NUCLEOTIDE SEQUENCE [LARGE SCALE GENOMIC DNA]</scope>
    <source>
        <strain evidence="2">cv. Niubang</strain>
    </source>
</reference>
<reference evidence="1 2" key="2">
    <citation type="journal article" date="2022" name="Mol. Ecol. Resour.">
        <title>The genomes of chicory, endive, great burdock and yacon provide insights into Asteraceae paleo-polyploidization history and plant inulin production.</title>
        <authorList>
            <person name="Fan W."/>
            <person name="Wang S."/>
            <person name="Wang H."/>
            <person name="Wang A."/>
            <person name="Jiang F."/>
            <person name="Liu H."/>
            <person name="Zhao H."/>
            <person name="Xu D."/>
            <person name="Zhang Y."/>
        </authorList>
    </citation>
    <scope>NUCLEOTIDE SEQUENCE [LARGE SCALE GENOMIC DNA]</scope>
    <source>
        <strain evidence="2">cv. Niubang</strain>
    </source>
</reference>